<reference evidence="1" key="1">
    <citation type="submission" date="2022-11" db="EMBL/GenBank/DDBJ databases">
        <authorList>
            <person name="Morgan W.R."/>
            <person name="Tartar A."/>
        </authorList>
    </citation>
    <scope>NUCLEOTIDE SEQUENCE</scope>
    <source>
        <strain evidence="1">ARSEF 373</strain>
    </source>
</reference>
<dbReference type="InterPro" id="IPR052473">
    <property type="entry name" value="mtLSU_mL53"/>
</dbReference>
<dbReference type="Gene3D" id="3.40.30.10">
    <property type="entry name" value="Glutaredoxin"/>
    <property type="match status" value="1"/>
</dbReference>
<name>A0AAV2Z3X0_9STRA</name>
<dbReference type="GO" id="GO:0005762">
    <property type="term" value="C:mitochondrial large ribosomal subunit"/>
    <property type="evidence" value="ECO:0007669"/>
    <property type="project" value="TreeGrafter"/>
</dbReference>
<dbReference type="PANTHER" id="PTHR33618:SF1">
    <property type="entry name" value="LARGE RIBOSOMAL SUBUNIT PROTEIN ML53"/>
    <property type="match status" value="1"/>
</dbReference>
<organism evidence="1 2">
    <name type="scientific">Lagenidium giganteum</name>
    <dbReference type="NCBI Taxonomy" id="4803"/>
    <lineage>
        <taxon>Eukaryota</taxon>
        <taxon>Sar</taxon>
        <taxon>Stramenopiles</taxon>
        <taxon>Oomycota</taxon>
        <taxon>Peronosporomycetes</taxon>
        <taxon>Pythiales</taxon>
        <taxon>Pythiaceae</taxon>
    </lineage>
</organism>
<protein>
    <submittedName>
        <fullName evidence="1">Uncharacterized protein</fullName>
    </submittedName>
</protein>
<dbReference type="Proteomes" id="UP001146120">
    <property type="component" value="Unassembled WGS sequence"/>
</dbReference>
<proteinExistence type="predicted"/>
<gene>
    <name evidence="1" type="ORF">N0F65_000315</name>
</gene>
<reference evidence="1" key="2">
    <citation type="journal article" date="2023" name="Microbiol Resour">
        <title>Decontamination and Annotation of the Draft Genome Sequence of the Oomycete Lagenidium giganteum ARSEF 373.</title>
        <authorList>
            <person name="Morgan W.R."/>
            <person name="Tartar A."/>
        </authorList>
    </citation>
    <scope>NUCLEOTIDE SEQUENCE</scope>
    <source>
        <strain evidence="1">ARSEF 373</strain>
    </source>
</reference>
<keyword evidence="2" id="KW-1185">Reference proteome</keyword>
<dbReference type="AlphaFoldDB" id="A0AAV2Z3X0"/>
<dbReference type="PANTHER" id="PTHR33618">
    <property type="entry name" value="39S RIBOSOMAL PROTEIN L53, MITOCHONDRIAL"/>
    <property type="match status" value="1"/>
</dbReference>
<dbReference type="EMBL" id="DAKRPA010000037">
    <property type="protein sequence ID" value="DBA02068.1"/>
    <property type="molecule type" value="Genomic_DNA"/>
</dbReference>
<accession>A0AAV2Z3X0</accession>
<sequence>MAARNVVRFLKKANISFSSFDARATGACEFYRQMTAQKTRSVNPKCDIGHTTTLYGSEPTIALEFINGSKQVLPVPSKNVREIFDEIDFFCSQIETEYELAGKSID</sequence>
<evidence type="ECO:0000313" key="2">
    <source>
        <dbReference type="Proteomes" id="UP001146120"/>
    </source>
</evidence>
<comment type="caution">
    <text evidence="1">The sequence shown here is derived from an EMBL/GenBank/DDBJ whole genome shotgun (WGS) entry which is preliminary data.</text>
</comment>
<evidence type="ECO:0000313" key="1">
    <source>
        <dbReference type="EMBL" id="DBA02068.1"/>
    </source>
</evidence>